<dbReference type="InterPro" id="IPR052050">
    <property type="entry name" value="SecEffector_AnkRepeat"/>
</dbReference>
<dbReference type="Gene3D" id="1.20.1280.50">
    <property type="match status" value="1"/>
</dbReference>
<dbReference type="SUPFAM" id="SSF48403">
    <property type="entry name" value="Ankyrin repeat"/>
    <property type="match status" value="1"/>
</dbReference>
<name>A0A811BSH9_9VIRU</name>
<feature type="compositionally biased region" description="Acidic residues" evidence="1">
    <location>
        <begin position="485"/>
        <end position="506"/>
    </location>
</feature>
<accession>A0A811BSH9</accession>
<sequence length="541" mass="58057">MDAAPAAAVGAPTDDPSGSLFDVLPNEVVAHTLGKLSCADQRLRASLVCHRWHDILRAPPSARAATCFVLAADAREGLLRAACCGHVDCVARLCARGAPYDRVLYDETIQKDDVAVLQVLGIREDALDAASMVSLCAQYASARCLAYALAQYKEMYIGSLSLWWRCDKADPIEHAACWAIVCAAGHRIAPLQAATSAAASGHVQCLRLALSGTRVTGAALTVTHAVALSLANLDCLRLLCELASDRMTCNVAAARGRVDALCIMREYGVAWGATTCAAAAANNHLDCLRYAHDNGCPWDETTCLAAIENGSLDCLRYACANGCVWSRRAITVAINGRTARDRIEYLRCLCECDPSCGAAVCNEAAASGALDCLRYAHKSGFHWDGATCAKAARYDEVQCLAYAHENGCAWNERTLLVAIHHDALNCVRYMHTRGVRWSRRAYAKARRIGAQCFEYMASVSLDGHCMGGWGGLDDEARAHLSQHDDDGDDDDDDGEQYDDGDDSSDESEYRARPFVPGQHPCIAQAAPNTATTNGEEKAGAS</sequence>
<dbReference type="SUPFAM" id="SSF140860">
    <property type="entry name" value="Pseudo ankyrin repeat-like"/>
    <property type="match status" value="1"/>
</dbReference>
<proteinExistence type="predicted"/>
<dbReference type="InterPro" id="IPR036770">
    <property type="entry name" value="Ankyrin_rpt-contain_sf"/>
</dbReference>
<organism evidence="3 4">
    <name type="scientific">Pandoravirus japonicus</name>
    <dbReference type="NCBI Taxonomy" id="2823154"/>
    <lineage>
        <taxon>Viruses</taxon>
        <taxon>Pandoravirus</taxon>
    </lineage>
</organism>
<dbReference type="Proteomes" id="UP001253637">
    <property type="component" value="Segment"/>
</dbReference>
<dbReference type="PANTHER" id="PTHR46586:SF3">
    <property type="entry name" value="ANKYRIN REPEAT-CONTAINING PROTEIN"/>
    <property type="match status" value="1"/>
</dbReference>
<evidence type="ECO:0000313" key="4">
    <source>
        <dbReference type="Proteomes" id="UP001253637"/>
    </source>
</evidence>
<dbReference type="InterPro" id="IPR036047">
    <property type="entry name" value="F-box-like_dom_sf"/>
</dbReference>
<dbReference type="InterPro" id="IPR001810">
    <property type="entry name" value="F-box_dom"/>
</dbReference>
<feature type="region of interest" description="Disordered" evidence="1">
    <location>
        <begin position="480"/>
        <end position="541"/>
    </location>
</feature>
<evidence type="ECO:0000313" key="3">
    <source>
        <dbReference type="EMBL" id="BCU03812.1"/>
    </source>
</evidence>
<evidence type="ECO:0000256" key="1">
    <source>
        <dbReference type="SAM" id="MobiDB-lite"/>
    </source>
</evidence>
<protein>
    <submittedName>
        <fullName evidence="3">Ankyrin repeat domain containing protein</fullName>
    </submittedName>
</protein>
<dbReference type="Gene3D" id="1.25.40.20">
    <property type="entry name" value="Ankyrin repeat-containing domain"/>
    <property type="match status" value="1"/>
</dbReference>
<dbReference type="Pfam" id="PF12937">
    <property type="entry name" value="F-box-like"/>
    <property type="match status" value="1"/>
</dbReference>
<dbReference type="EMBL" id="LC625835">
    <property type="protein sequence ID" value="BCU03812.1"/>
    <property type="molecule type" value="Genomic_DNA"/>
</dbReference>
<reference evidence="3" key="1">
    <citation type="submission" date="2021-04" db="EMBL/GenBank/DDBJ databases">
        <title>Draft Genome Sequence of Pandoravirus japonicus, Isolated from the Sabaishi River of Niigata, Japan.</title>
        <authorList>
            <person name="Hosokawa N."/>
            <person name="Takahashi H."/>
            <person name="Aoki K."/>
            <person name="Takemura M."/>
        </authorList>
    </citation>
    <scope>NUCLEOTIDE SEQUENCE</scope>
</reference>
<feature type="domain" description="F-box" evidence="2">
    <location>
        <begin position="22"/>
        <end position="57"/>
    </location>
</feature>
<dbReference type="SUPFAM" id="SSF81383">
    <property type="entry name" value="F-box domain"/>
    <property type="match status" value="1"/>
</dbReference>
<evidence type="ECO:0000259" key="2">
    <source>
        <dbReference type="Pfam" id="PF12937"/>
    </source>
</evidence>
<dbReference type="PANTHER" id="PTHR46586">
    <property type="entry name" value="ANKYRIN REPEAT-CONTAINING PROTEIN"/>
    <property type="match status" value="1"/>
</dbReference>